<feature type="region of interest" description="Disordered" evidence="1">
    <location>
        <begin position="1"/>
        <end position="22"/>
    </location>
</feature>
<evidence type="ECO:0000256" key="1">
    <source>
        <dbReference type="SAM" id="MobiDB-lite"/>
    </source>
</evidence>
<name>A0ABV3IQ51_9ACTN</name>
<comment type="caution">
    <text evidence="3">The sequence shown here is derived from an EMBL/GenBank/DDBJ whole genome shotgun (WGS) entry which is preliminary data.</text>
</comment>
<dbReference type="EMBL" id="JBFASG010000004">
    <property type="protein sequence ID" value="MEV4922563.1"/>
    <property type="molecule type" value="Genomic_DNA"/>
</dbReference>
<evidence type="ECO:0000313" key="3">
    <source>
        <dbReference type="EMBL" id="MEV4922563.1"/>
    </source>
</evidence>
<feature type="compositionally biased region" description="Polar residues" evidence="1">
    <location>
        <begin position="1"/>
        <end position="13"/>
    </location>
</feature>
<reference evidence="3 4" key="1">
    <citation type="submission" date="2024-06" db="EMBL/GenBank/DDBJ databases">
        <title>The Natural Products Discovery Center: Release of the First 8490 Sequenced Strains for Exploring Actinobacteria Biosynthetic Diversity.</title>
        <authorList>
            <person name="Kalkreuter E."/>
            <person name="Kautsar S.A."/>
            <person name="Yang D."/>
            <person name="Bader C.D."/>
            <person name="Teijaro C.N."/>
            <person name="Fluegel L."/>
            <person name="Davis C.M."/>
            <person name="Simpson J.R."/>
            <person name="Lauterbach L."/>
            <person name="Steele A.D."/>
            <person name="Gui C."/>
            <person name="Meng S."/>
            <person name="Li G."/>
            <person name="Viehrig K."/>
            <person name="Ye F."/>
            <person name="Su P."/>
            <person name="Kiefer A.F."/>
            <person name="Nichols A."/>
            <person name="Cepeda A.J."/>
            <person name="Yan W."/>
            <person name="Fan B."/>
            <person name="Jiang Y."/>
            <person name="Adhikari A."/>
            <person name="Zheng C.-J."/>
            <person name="Schuster L."/>
            <person name="Cowan T.M."/>
            <person name="Smanski M.J."/>
            <person name="Chevrette M.G."/>
            <person name="De Carvalho L.P.S."/>
            <person name="Shen B."/>
        </authorList>
    </citation>
    <scope>NUCLEOTIDE SEQUENCE [LARGE SCALE GENOMIC DNA]</scope>
    <source>
        <strain evidence="3 4">NPDC053791</strain>
    </source>
</reference>
<sequence>MSTTQHWRKSSYSAGDGGDCVEVARRPNRAPVHIRDVHIRDSKNPTGPTLTVGYSTWSSFLGHVKAHIPV</sequence>
<protein>
    <submittedName>
        <fullName evidence="3">DUF397 domain-containing protein</fullName>
    </submittedName>
</protein>
<organism evidence="3 4">
    <name type="scientific">Streptomyces roseoverticillatus</name>
    <dbReference type="NCBI Taxonomy" id="66429"/>
    <lineage>
        <taxon>Bacteria</taxon>
        <taxon>Bacillati</taxon>
        <taxon>Actinomycetota</taxon>
        <taxon>Actinomycetes</taxon>
        <taxon>Kitasatosporales</taxon>
        <taxon>Streptomycetaceae</taxon>
        <taxon>Streptomyces</taxon>
    </lineage>
</organism>
<dbReference type="Pfam" id="PF04149">
    <property type="entry name" value="DUF397"/>
    <property type="match status" value="1"/>
</dbReference>
<gene>
    <name evidence="3" type="ORF">AB0L03_06860</name>
</gene>
<dbReference type="InterPro" id="IPR007278">
    <property type="entry name" value="DUF397"/>
</dbReference>
<evidence type="ECO:0000313" key="4">
    <source>
        <dbReference type="Proteomes" id="UP001552479"/>
    </source>
</evidence>
<feature type="domain" description="DUF397" evidence="2">
    <location>
        <begin position="6"/>
        <end position="65"/>
    </location>
</feature>
<proteinExistence type="predicted"/>
<evidence type="ECO:0000259" key="2">
    <source>
        <dbReference type="Pfam" id="PF04149"/>
    </source>
</evidence>
<dbReference type="RefSeq" id="WP_366087083.1">
    <property type="nucleotide sequence ID" value="NZ_JBFASG010000004.1"/>
</dbReference>
<keyword evidence="4" id="KW-1185">Reference proteome</keyword>
<dbReference type="Proteomes" id="UP001552479">
    <property type="component" value="Unassembled WGS sequence"/>
</dbReference>
<accession>A0ABV3IQ51</accession>